<dbReference type="AlphaFoldDB" id="A0A1H4H9X8"/>
<reference evidence="2" key="1">
    <citation type="submission" date="2016-10" db="EMBL/GenBank/DDBJ databases">
        <authorList>
            <person name="Varghese N."/>
            <person name="Submissions S."/>
        </authorList>
    </citation>
    <scope>NUCLEOTIDE SEQUENCE [LARGE SCALE GENOMIC DNA]</scope>
    <source>
        <strain evidence="2">DSM 11526</strain>
    </source>
</reference>
<sequence length="74" mass="8949">MFLILSNKNTYDNSSHTRQEAFQTLKIRDSPQQIVKHIYKHLRYTERNQKQDLIRPPLQLLLCNCHNNKRSRTL</sequence>
<proteinExistence type="predicted"/>
<organism evidence="1 2">
    <name type="scientific">Marinobacterium iners DSM 11526</name>
    <dbReference type="NCBI Taxonomy" id="1122198"/>
    <lineage>
        <taxon>Bacteria</taxon>
        <taxon>Pseudomonadati</taxon>
        <taxon>Pseudomonadota</taxon>
        <taxon>Gammaproteobacteria</taxon>
        <taxon>Oceanospirillales</taxon>
        <taxon>Oceanospirillaceae</taxon>
        <taxon>Marinobacterium</taxon>
    </lineage>
</organism>
<dbReference type="Proteomes" id="UP000242469">
    <property type="component" value="Unassembled WGS sequence"/>
</dbReference>
<name>A0A1H4H9X8_9GAMM</name>
<evidence type="ECO:0000313" key="2">
    <source>
        <dbReference type="Proteomes" id="UP000242469"/>
    </source>
</evidence>
<dbReference type="STRING" id="1122198.SAMN02745729_13125"/>
<protein>
    <submittedName>
        <fullName evidence="1">Uncharacterized protein</fullName>
    </submittedName>
</protein>
<keyword evidence="2" id="KW-1185">Reference proteome</keyword>
<gene>
    <name evidence="1" type="ORF">SAMN02745729_13125</name>
</gene>
<accession>A0A1H4H9X8</accession>
<dbReference type="EMBL" id="FNRJ01000031">
    <property type="protein sequence ID" value="SEB17912.1"/>
    <property type="molecule type" value="Genomic_DNA"/>
</dbReference>
<evidence type="ECO:0000313" key="1">
    <source>
        <dbReference type="EMBL" id="SEB17912.1"/>
    </source>
</evidence>